<dbReference type="AlphaFoldDB" id="A0A917BIB9"/>
<name>A0A917BIB9_9MICO</name>
<comment type="caution">
    <text evidence="2">The sequence shown here is derived from an EMBL/GenBank/DDBJ whole genome shotgun (WGS) entry which is preliminary data.</text>
</comment>
<evidence type="ECO:0000259" key="1">
    <source>
        <dbReference type="Pfam" id="PF12680"/>
    </source>
</evidence>
<evidence type="ECO:0000313" key="3">
    <source>
        <dbReference type="Proteomes" id="UP000605670"/>
    </source>
</evidence>
<sequence length="117" mass="12881">MDLEARTRHYYERVDAGDLEGVLAWFADDAVYHRPGYAPMAGRAALADFYGGERVIVSGAHDVEEVVGDGDHVAVRGVFTGTLKDGSSVEVGFADFIRYDEHARAVERRTYFAQPAV</sequence>
<accession>A0A917BIB9</accession>
<organism evidence="2 3">
    <name type="scientific">Ornithinimicrobium tianjinense</name>
    <dbReference type="NCBI Taxonomy" id="1195761"/>
    <lineage>
        <taxon>Bacteria</taxon>
        <taxon>Bacillati</taxon>
        <taxon>Actinomycetota</taxon>
        <taxon>Actinomycetes</taxon>
        <taxon>Micrococcales</taxon>
        <taxon>Ornithinimicrobiaceae</taxon>
        <taxon>Ornithinimicrobium</taxon>
    </lineage>
</organism>
<dbReference type="Proteomes" id="UP000605670">
    <property type="component" value="Unassembled WGS sequence"/>
</dbReference>
<dbReference type="SUPFAM" id="SSF54427">
    <property type="entry name" value="NTF2-like"/>
    <property type="match status" value="1"/>
</dbReference>
<dbReference type="InterPro" id="IPR037401">
    <property type="entry name" value="SnoaL-like"/>
</dbReference>
<reference evidence="2" key="1">
    <citation type="journal article" date="2014" name="Int. J. Syst. Evol. Microbiol.">
        <title>Complete genome sequence of Corynebacterium casei LMG S-19264T (=DSM 44701T), isolated from a smear-ripened cheese.</title>
        <authorList>
            <consortium name="US DOE Joint Genome Institute (JGI-PGF)"/>
            <person name="Walter F."/>
            <person name="Albersmeier A."/>
            <person name="Kalinowski J."/>
            <person name="Ruckert C."/>
        </authorList>
    </citation>
    <scope>NUCLEOTIDE SEQUENCE</scope>
    <source>
        <strain evidence="2">CGMCC 1.12160</strain>
    </source>
</reference>
<dbReference type="RefSeq" id="WP_188428947.1">
    <property type="nucleotide sequence ID" value="NZ_BAABKH010000005.1"/>
</dbReference>
<reference evidence="2" key="2">
    <citation type="submission" date="2020-09" db="EMBL/GenBank/DDBJ databases">
        <authorList>
            <person name="Sun Q."/>
            <person name="Zhou Y."/>
        </authorList>
    </citation>
    <scope>NUCLEOTIDE SEQUENCE</scope>
    <source>
        <strain evidence="2">CGMCC 1.12160</strain>
    </source>
</reference>
<gene>
    <name evidence="2" type="ORF">GCM10011366_13420</name>
</gene>
<dbReference type="Gene3D" id="3.10.450.50">
    <property type="match status" value="1"/>
</dbReference>
<proteinExistence type="predicted"/>
<dbReference type="EMBL" id="BMEM01000001">
    <property type="protein sequence ID" value="GGF46970.1"/>
    <property type="molecule type" value="Genomic_DNA"/>
</dbReference>
<dbReference type="InterPro" id="IPR032710">
    <property type="entry name" value="NTF2-like_dom_sf"/>
</dbReference>
<feature type="domain" description="SnoaL-like" evidence="1">
    <location>
        <begin position="8"/>
        <end position="104"/>
    </location>
</feature>
<evidence type="ECO:0000313" key="2">
    <source>
        <dbReference type="EMBL" id="GGF46970.1"/>
    </source>
</evidence>
<dbReference type="Pfam" id="PF12680">
    <property type="entry name" value="SnoaL_2"/>
    <property type="match status" value="1"/>
</dbReference>
<protein>
    <recommendedName>
        <fullName evidence="1">SnoaL-like domain-containing protein</fullName>
    </recommendedName>
</protein>
<keyword evidence="3" id="KW-1185">Reference proteome</keyword>